<feature type="transmembrane region" description="Helical" evidence="1">
    <location>
        <begin position="100"/>
        <end position="118"/>
    </location>
</feature>
<sequence>MTKARHYFPHLLAVAFTIFFIVLGINPVSRQVWIAEAVPVVVIFLLLIGSFRLFRFSNLAYGLMAIWLFWHTIGGHYTFAHVPFEWLQLLPGEGRNHFDRIGHFSIGFYAFAMAEWLLRRDLCELKLATVFSIFFIMSIAAGYEIIEWWYAVAEGGDAGIEFLGSQGDIWDAQKDMLADTLGAIFSLLIYWFARPDKQEERAKK</sequence>
<feature type="transmembrane region" description="Helical" evidence="1">
    <location>
        <begin position="7"/>
        <end position="26"/>
    </location>
</feature>
<evidence type="ECO:0000313" key="3">
    <source>
        <dbReference type="Proteomes" id="UP000231701"/>
    </source>
</evidence>
<dbReference type="InterPro" id="IPR058534">
    <property type="entry name" value="YjdF"/>
</dbReference>
<evidence type="ECO:0000313" key="2">
    <source>
        <dbReference type="EMBL" id="ATX79405.1"/>
    </source>
</evidence>
<dbReference type="InterPro" id="IPR014509">
    <property type="entry name" value="YjdF-like"/>
</dbReference>
<organism evidence="2 3">
    <name type="scientific">Mariprofundus aestuarium</name>
    <dbReference type="NCBI Taxonomy" id="1921086"/>
    <lineage>
        <taxon>Bacteria</taxon>
        <taxon>Pseudomonadati</taxon>
        <taxon>Pseudomonadota</taxon>
        <taxon>Candidatius Mariprofundia</taxon>
        <taxon>Mariprofundales</taxon>
        <taxon>Mariprofundaceae</taxon>
        <taxon>Mariprofundus</taxon>
    </lineage>
</organism>
<protein>
    <submittedName>
        <fullName evidence="2">Putative membrane protein</fullName>
    </submittedName>
</protein>
<dbReference type="Pfam" id="PF09997">
    <property type="entry name" value="DUF2238"/>
    <property type="match status" value="1"/>
</dbReference>
<proteinExistence type="predicted"/>
<accession>A0A2K8KWW8</accession>
<keyword evidence="1" id="KW-0472">Membrane</keyword>
<name>A0A2K8KWW8_MARES</name>
<reference evidence="2 3" key="1">
    <citation type="submission" date="2016-12" db="EMBL/GenBank/DDBJ databases">
        <title>Isolation and genomic insights into novel planktonic Zetaproteobacteria from stratified waters of the Chesapeake Bay.</title>
        <authorList>
            <person name="McAllister S.M."/>
            <person name="Kato S."/>
            <person name="Chan C.S."/>
            <person name="Chiu B.K."/>
            <person name="Field E.K."/>
        </authorList>
    </citation>
    <scope>NUCLEOTIDE SEQUENCE [LARGE SCALE GENOMIC DNA]</scope>
    <source>
        <strain evidence="2 3">CP-5</strain>
    </source>
</reference>
<feature type="transmembrane region" description="Helical" evidence="1">
    <location>
        <begin position="61"/>
        <end position="80"/>
    </location>
</feature>
<evidence type="ECO:0000256" key="1">
    <source>
        <dbReference type="SAM" id="Phobius"/>
    </source>
</evidence>
<dbReference type="EMBL" id="CP018799">
    <property type="protein sequence ID" value="ATX79405.1"/>
    <property type="molecule type" value="Genomic_DNA"/>
</dbReference>
<dbReference type="KEGG" id="maes:Ga0123461_0985"/>
<dbReference type="Proteomes" id="UP000231701">
    <property type="component" value="Chromosome"/>
</dbReference>
<feature type="transmembrane region" description="Helical" evidence="1">
    <location>
        <begin position="125"/>
        <end position="146"/>
    </location>
</feature>
<dbReference type="OrthoDB" id="9786473at2"/>
<keyword evidence="1" id="KW-0812">Transmembrane</keyword>
<dbReference type="RefSeq" id="WP_100278687.1">
    <property type="nucleotide sequence ID" value="NZ_CP018799.1"/>
</dbReference>
<feature type="transmembrane region" description="Helical" evidence="1">
    <location>
        <begin position="176"/>
        <end position="193"/>
    </location>
</feature>
<dbReference type="PIRSF" id="PIRSF020606">
    <property type="entry name" value="UCP020606"/>
    <property type="match status" value="1"/>
</dbReference>
<keyword evidence="3" id="KW-1185">Reference proteome</keyword>
<feature type="transmembrane region" description="Helical" evidence="1">
    <location>
        <begin position="32"/>
        <end position="54"/>
    </location>
</feature>
<gene>
    <name evidence="2" type="ORF">Ga0123461_0985</name>
</gene>
<dbReference type="AlphaFoldDB" id="A0A2K8KWW8"/>
<keyword evidence="1" id="KW-1133">Transmembrane helix</keyword>